<organism evidence="2 3">
    <name type="scientific">Albula glossodonta</name>
    <name type="common">roundjaw bonefish</name>
    <dbReference type="NCBI Taxonomy" id="121402"/>
    <lineage>
        <taxon>Eukaryota</taxon>
        <taxon>Metazoa</taxon>
        <taxon>Chordata</taxon>
        <taxon>Craniata</taxon>
        <taxon>Vertebrata</taxon>
        <taxon>Euteleostomi</taxon>
        <taxon>Actinopterygii</taxon>
        <taxon>Neopterygii</taxon>
        <taxon>Teleostei</taxon>
        <taxon>Albuliformes</taxon>
        <taxon>Albulidae</taxon>
        <taxon>Albula</taxon>
    </lineage>
</organism>
<dbReference type="OrthoDB" id="10071893at2759"/>
<dbReference type="Proteomes" id="UP000824540">
    <property type="component" value="Unassembled WGS sequence"/>
</dbReference>
<protein>
    <recommendedName>
        <fullName evidence="1">VWFC domain-containing protein</fullName>
    </recommendedName>
</protein>
<dbReference type="EMBL" id="JAFBMS010000102">
    <property type="protein sequence ID" value="KAG9336341.1"/>
    <property type="molecule type" value="Genomic_DNA"/>
</dbReference>
<evidence type="ECO:0000259" key="1">
    <source>
        <dbReference type="PROSITE" id="PS50184"/>
    </source>
</evidence>
<dbReference type="PROSITE" id="PS50184">
    <property type="entry name" value="VWFC_2"/>
    <property type="match status" value="1"/>
</dbReference>
<keyword evidence="3" id="KW-1185">Reference proteome</keyword>
<evidence type="ECO:0000313" key="3">
    <source>
        <dbReference type="Proteomes" id="UP000824540"/>
    </source>
</evidence>
<accession>A0A8T2NC25</accession>
<feature type="non-terminal residue" evidence="2">
    <location>
        <position position="1"/>
    </location>
</feature>
<reference evidence="2" key="1">
    <citation type="thesis" date="2021" institute="BYU ScholarsArchive" country="Provo, UT, USA">
        <title>Applications of and Algorithms for Genome Assembly and Genomic Analyses with an Emphasis on Marine Teleosts.</title>
        <authorList>
            <person name="Pickett B.D."/>
        </authorList>
    </citation>
    <scope>NUCLEOTIDE SEQUENCE</scope>
    <source>
        <strain evidence="2">HI-2016</strain>
    </source>
</reference>
<proteinExistence type="predicted"/>
<feature type="non-terminal residue" evidence="2">
    <location>
        <position position="182"/>
    </location>
</feature>
<dbReference type="InterPro" id="IPR001007">
    <property type="entry name" value="VWF_dom"/>
</dbReference>
<dbReference type="AlphaFoldDB" id="A0A8T2NC25"/>
<gene>
    <name evidence="2" type="ORF">JZ751_002688</name>
</gene>
<sequence length="182" mass="20490">EKWQSKECEECECNEDNTVHCKPVECSVQPNITCDKAGEVVVTEIVDCCKKSRCEPKPVCVHNNTEYQPGASIPTDNCQKCKCGDSVDPDTELHVVECTPIECDKYCQQVGQTWTPPDDNCVKYRCDKIGDQLVPVEVKTVCPEFNPEECIPVREHVLQCLEVLLTAEGATWCWGRGSWHSH</sequence>
<name>A0A8T2NC25_9TELE</name>
<evidence type="ECO:0000313" key="2">
    <source>
        <dbReference type="EMBL" id="KAG9336341.1"/>
    </source>
</evidence>
<comment type="caution">
    <text evidence="2">The sequence shown here is derived from an EMBL/GenBank/DDBJ whole genome shotgun (WGS) entry which is preliminary data.</text>
</comment>
<feature type="domain" description="VWFC" evidence="1">
    <location>
        <begin position="1"/>
        <end position="55"/>
    </location>
</feature>